<organism evidence="1 2">
    <name type="scientific">Sulfurihydrogenibium yellowstonense SS-5</name>
    <dbReference type="NCBI Taxonomy" id="432331"/>
    <lineage>
        <taxon>Bacteria</taxon>
        <taxon>Pseudomonadati</taxon>
        <taxon>Aquificota</taxon>
        <taxon>Aquificia</taxon>
        <taxon>Aquificales</taxon>
        <taxon>Hydrogenothermaceae</taxon>
        <taxon>Sulfurihydrogenibium</taxon>
    </lineage>
</organism>
<dbReference type="EMBL" id="ABZS01000117">
    <property type="protein sequence ID" value="EEP60304.1"/>
    <property type="molecule type" value="Genomic_DNA"/>
</dbReference>
<name>C4FKU7_9AQUI</name>
<feature type="non-terminal residue" evidence="1">
    <location>
        <position position="1"/>
    </location>
</feature>
<comment type="caution">
    <text evidence="1">The sequence shown here is derived from an EMBL/GenBank/DDBJ whole genome shotgun (WGS) entry which is preliminary data.</text>
</comment>
<reference evidence="1 2" key="1">
    <citation type="submission" date="2009-04" db="EMBL/GenBank/DDBJ databases">
        <authorList>
            <person name="Reysenbach A.-L."/>
            <person name="Heidelberg J.F."/>
            <person name="Nelson W.C."/>
        </authorList>
    </citation>
    <scope>NUCLEOTIDE SEQUENCE [LARGE SCALE GENOMIC DNA]</scope>
    <source>
        <strain evidence="1 2">SS-5</strain>
    </source>
</reference>
<dbReference type="AlphaFoldDB" id="C4FKU7"/>
<dbReference type="SUPFAM" id="SSF48452">
    <property type="entry name" value="TPR-like"/>
    <property type="match status" value="1"/>
</dbReference>
<dbReference type="Gene3D" id="1.25.40.10">
    <property type="entry name" value="Tetratricopeptide repeat domain"/>
    <property type="match status" value="1"/>
</dbReference>
<dbReference type="InterPro" id="IPR011990">
    <property type="entry name" value="TPR-like_helical_dom_sf"/>
</dbReference>
<evidence type="ECO:0000313" key="2">
    <source>
        <dbReference type="Proteomes" id="UP000005540"/>
    </source>
</evidence>
<dbReference type="Pfam" id="PF14559">
    <property type="entry name" value="TPR_19"/>
    <property type="match status" value="1"/>
</dbReference>
<proteinExistence type="predicted"/>
<protein>
    <recommendedName>
        <fullName evidence="3">Tetratricopeptide repeat domain protein</fullName>
    </recommendedName>
</protein>
<dbReference type="Proteomes" id="UP000005540">
    <property type="component" value="Unassembled WGS sequence"/>
</dbReference>
<evidence type="ECO:0008006" key="3">
    <source>
        <dbReference type="Google" id="ProtNLM"/>
    </source>
</evidence>
<sequence>LLIAERYIKIGEEKKAIKHLDDLEKSNDPDILGKAKFLRYSILKQKFFSKNVSLEEKEYLRHQMKAVLEESYKSMIDVKELEKEYKEALSMEFQDLAYKIAIKILNINPSNIYWLKENYKLAIMLKDYDNAIRFLQKLVILDKENSFNYNKEIVNVYKAKKDFYGLSNHLEYLYKTDSANKYYWAKELLNLYSYQKQYNKAISLLEQLYETDTKNKDLWLKQLTDLYLYQKQYEKALNIYLTQLDMEKNPLKRKEYFKKAVEIALWSKNLELAKNIISKYYNEFLNDREMMKFVLKSSLATGDPKFAYKIALDIKQRVIE</sequence>
<evidence type="ECO:0000313" key="1">
    <source>
        <dbReference type="EMBL" id="EEP60304.1"/>
    </source>
</evidence>
<accession>C4FKU7</accession>
<dbReference type="RefSeq" id="WP_007547370.1">
    <property type="nucleotide sequence ID" value="NZ_ABZS01000117.1"/>
</dbReference>
<dbReference type="OrthoDB" id="11846at2"/>
<gene>
    <name evidence="1" type="ORF">SULYE_1197</name>
</gene>
<keyword evidence="2" id="KW-1185">Reference proteome</keyword>